<dbReference type="EMBL" id="BLAH01000005">
    <property type="protein sequence ID" value="GES34876.1"/>
    <property type="molecule type" value="Genomic_DNA"/>
</dbReference>
<evidence type="ECO:0000313" key="2">
    <source>
        <dbReference type="EMBL" id="GES34876.1"/>
    </source>
</evidence>
<evidence type="ECO:0000313" key="3">
    <source>
        <dbReference type="EMBL" id="UYF94585.1"/>
    </source>
</evidence>
<keyword evidence="1" id="KW-0472">Membrane</keyword>
<feature type="transmembrane region" description="Helical" evidence="1">
    <location>
        <begin position="39"/>
        <end position="60"/>
    </location>
</feature>
<accession>A0A059MJX3</accession>
<reference evidence="3" key="3">
    <citation type="submission" date="2022-09" db="EMBL/GenBank/DDBJ databases">
        <title>The genome sequence of Rhodococcus aetherivorans N1.</title>
        <authorList>
            <person name="Jiang W."/>
        </authorList>
    </citation>
    <scope>NUCLEOTIDE SEQUENCE</scope>
    <source>
        <strain evidence="3">N1</strain>
    </source>
</reference>
<dbReference type="Proteomes" id="UP001163947">
    <property type="component" value="Chromosome"/>
</dbReference>
<protein>
    <submittedName>
        <fullName evidence="3">Uncharacterized protein</fullName>
    </submittedName>
</protein>
<organism evidence="3 5">
    <name type="scientific">Rhodococcus aetherivorans</name>
    <dbReference type="NCBI Taxonomy" id="191292"/>
    <lineage>
        <taxon>Bacteria</taxon>
        <taxon>Bacillati</taxon>
        <taxon>Actinomycetota</taxon>
        <taxon>Actinomycetes</taxon>
        <taxon>Mycobacteriales</taxon>
        <taxon>Nocardiaceae</taxon>
        <taxon>Rhodococcus</taxon>
    </lineage>
</organism>
<dbReference type="GeneID" id="83619166"/>
<keyword evidence="4" id="KW-1185">Reference proteome</keyword>
<dbReference type="EMBL" id="CP106982">
    <property type="protein sequence ID" value="UYF94585.1"/>
    <property type="molecule type" value="Genomic_DNA"/>
</dbReference>
<dbReference type="AlphaFoldDB" id="A0A059MJX3"/>
<reference evidence="2 4" key="1">
    <citation type="journal article" date="2018" name="Biodegradation">
        <title>1,4-Dioxane degradation characteristics of Rhodococcus aetherivorans JCM 14343.</title>
        <authorList>
            <person name="Inoue D."/>
            <person name="Tsunoda T."/>
            <person name="Yamamoto N."/>
            <person name="Ike M."/>
            <person name="Sei K."/>
        </authorList>
    </citation>
    <scope>NUCLEOTIDE SEQUENCE [LARGE SCALE GENOMIC DNA]</scope>
    <source>
        <strain evidence="2 4">JCM 14343</strain>
    </source>
</reference>
<evidence type="ECO:0000313" key="4">
    <source>
        <dbReference type="Proteomes" id="UP000325466"/>
    </source>
</evidence>
<keyword evidence="1" id="KW-1133">Transmembrane helix</keyword>
<evidence type="ECO:0000313" key="5">
    <source>
        <dbReference type="Proteomes" id="UP001163947"/>
    </source>
</evidence>
<evidence type="ECO:0000256" key="1">
    <source>
        <dbReference type="SAM" id="Phobius"/>
    </source>
</evidence>
<proteinExistence type="predicted"/>
<name>A0A059MJX3_9NOCA</name>
<accession>N1LZV7</accession>
<keyword evidence="1" id="KW-0812">Transmembrane</keyword>
<gene>
    <name evidence="3" type="ORF">OCS65_02070</name>
    <name evidence="2" type="ORF">RAJCM14343_0120</name>
</gene>
<dbReference type="Proteomes" id="UP000325466">
    <property type="component" value="Unassembled WGS sequence"/>
</dbReference>
<reference evidence="2" key="2">
    <citation type="submission" date="2019-10" db="EMBL/GenBank/DDBJ databases">
        <title>Draft genome sequence of Rhodococcus aetherivorans JCM 14343.</title>
        <authorList>
            <person name="Inoue D."/>
            <person name="Nakazawa M."/>
            <person name="Yamamoto N."/>
            <person name="Sei K."/>
            <person name="Ike M."/>
        </authorList>
    </citation>
    <scope>NUCLEOTIDE SEQUENCE</scope>
    <source>
        <strain evidence="2">JCM 14343</strain>
    </source>
</reference>
<sequence>MSRRPSRRQRLELLLGFLTMVTLLALVGAVAELLSASPGVVPSLVLLGCVAAWGLTFRAWRRAGS</sequence>
<dbReference type="RefSeq" id="WP_006932283.1">
    <property type="nucleotide sequence ID" value="NZ_BAAAYP010000056.1"/>
</dbReference>